<dbReference type="InterPro" id="IPR043128">
    <property type="entry name" value="Rev_trsase/Diguanyl_cyclase"/>
</dbReference>
<dbReference type="Pfam" id="PF11799">
    <property type="entry name" value="IMS_C"/>
    <property type="match status" value="1"/>
</dbReference>
<dbReference type="InterPro" id="IPR001126">
    <property type="entry name" value="UmuC"/>
</dbReference>
<feature type="region of interest" description="Disordered" evidence="23">
    <location>
        <begin position="841"/>
        <end position="882"/>
    </location>
</feature>
<dbReference type="InterPro" id="IPR043502">
    <property type="entry name" value="DNA/RNA_pol_sf"/>
</dbReference>
<keyword evidence="27" id="KW-1185">Reference proteome</keyword>
<feature type="domain" description="UBZ4-type" evidence="25">
    <location>
        <begin position="635"/>
        <end position="665"/>
    </location>
</feature>
<dbReference type="SMART" id="SM00734">
    <property type="entry name" value="ZnF_Rad18"/>
    <property type="match status" value="2"/>
</dbReference>
<dbReference type="GO" id="GO:0008270">
    <property type="term" value="F:zinc ion binding"/>
    <property type="evidence" value="ECO:0007669"/>
    <property type="project" value="UniProtKB-KW"/>
</dbReference>
<keyword evidence="7" id="KW-0237">DNA synthesis</keyword>
<keyword evidence="18 21" id="KW-0234">DNA repair</keyword>
<dbReference type="HAMAP" id="MF_01113">
    <property type="entry name" value="DNApol_IV"/>
    <property type="match status" value="1"/>
</dbReference>
<keyword evidence="15" id="KW-0460">Magnesium</keyword>
<evidence type="ECO:0000256" key="7">
    <source>
        <dbReference type="ARBA" id="ARBA00022634"/>
    </source>
</evidence>
<evidence type="ECO:0000256" key="14">
    <source>
        <dbReference type="ARBA" id="ARBA00022833"/>
    </source>
</evidence>
<organism evidence="26 27">
    <name type="scientific">Scleropages formosus</name>
    <name type="common">Asian bonytongue</name>
    <name type="synonym">Osteoglossum formosum</name>
    <dbReference type="NCBI Taxonomy" id="113540"/>
    <lineage>
        <taxon>Eukaryota</taxon>
        <taxon>Metazoa</taxon>
        <taxon>Chordata</taxon>
        <taxon>Craniata</taxon>
        <taxon>Vertebrata</taxon>
        <taxon>Euteleostomi</taxon>
        <taxon>Actinopterygii</taxon>
        <taxon>Neopterygii</taxon>
        <taxon>Teleostei</taxon>
        <taxon>Osteoglossocephala</taxon>
        <taxon>Osteoglossomorpha</taxon>
        <taxon>Osteoglossiformes</taxon>
        <taxon>Osteoglossidae</taxon>
        <taxon>Scleropages</taxon>
    </lineage>
</organism>
<keyword evidence="12 21" id="KW-0227">DNA damage</keyword>
<evidence type="ECO:0000256" key="16">
    <source>
        <dbReference type="ARBA" id="ARBA00022932"/>
    </source>
</evidence>
<evidence type="ECO:0000256" key="2">
    <source>
        <dbReference type="ARBA" id="ARBA00004123"/>
    </source>
</evidence>
<evidence type="ECO:0000256" key="19">
    <source>
        <dbReference type="ARBA" id="ARBA00023242"/>
    </source>
</evidence>
<comment type="similarity">
    <text evidence="3">Belongs to the DNA polymerase type-Y family.</text>
</comment>
<evidence type="ECO:0000256" key="18">
    <source>
        <dbReference type="ARBA" id="ARBA00023204"/>
    </source>
</evidence>
<dbReference type="FunFam" id="1.10.150.20:FF:000039">
    <property type="entry name" value="Polymerase (DNA directed) kappa"/>
    <property type="match status" value="1"/>
</dbReference>
<evidence type="ECO:0000256" key="3">
    <source>
        <dbReference type="ARBA" id="ARBA00010945"/>
    </source>
</evidence>
<evidence type="ECO:0000256" key="21">
    <source>
        <dbReference type="PROSITE-ProRule" id="PRU01256"/>
    </source>
</evidence>
<keyword evidence="22" id="KW-0175">Coiled coil</keyword>
<evidence type="ECO:0000256" key="20">
    <source>
        <dbReference type="ARBA" id="ARBA00049244"/>
    </source>
</evidence>
<protein>
    <recommendedName>
        <fullName evidence="5">DNA polymerase kappa</fullName>
        <ecNumber evidence="4">2.7.7.7</ecNumber>
    </recommendedName>
</protein>
<dbReference type="CDD" id="cd03586">
    <property type="entry name" value="PolY_Pol_IV_kappa"/>
    <property type="match status" value="1"/>
</dbReference>
<dbReference type="Gene3D" id="3.40.1170.60">
    <property type="match status" value="1"/>
</dbReference>
<dbReference type="GeneID" id="108937976"/>
<keyword evidence="10" id="KW-0235">DNA replication</keyword>
<evidence type="ECO:0000256" key="11">
    <source>
        <dbReference type="ARBA" id="ARBA00022723"/>
    </source>
</evidence>
<dbReference type="Gene3D" id="3.30.70.270">
    <property type="match status" value="1"/>
</dbReference>
<reference evidence="26" key="3">
    <citation type="submission" date="2025-09" db="UniProtKB">
        <authorList>
            <consortium name="Ensembl"/>
        </authorList>
    </citation>
    <scope>IDENTIFICATION</scope>
</reference>
<dbReference type="Pfam" id="PF00817">
    <property type="entry name" value="IMS"/>
    <property type="match status" value="1"/>
</dbReference>
<dbReference type="FunFam" id="1.10.150.810:FF:000003">
    <property type="entry name" value="DNA polymerase kappa subunit"/>
    <property type="match status" value="1"/>
</dbReference>
<dbReference type="Gene3D" id="3.30.1490.100">
    <property type="entry name" value="DNA polymerase, Y-family, little finger domain"/>
    <property type="match status" value="1"/>
</dbReference>
<feature type="compositionally biased region" description="Basic and acidic residues" evidence="23">
    <location>
        <begin position="7"/>
        <end position="16"/>
    </location>
</feature>
<evidence type="ECO:0000256" key="15">
    <source>
        <dbReference type="ARBA" id="ARBA00022842"/>
    </source>
</evidence>
<dbReference type="InterPro" id="IPR050116">
    <property type="entry name" value="DNA_polymerase-Y"/>
</dbReference>
<evidence type="ECO:0000313" key="27">
    <source>
        <dbReference type="Proteomes" id="UP000694397"/>
    </source>
</evidence>
<keyword evidence="6" id="KW-0515">Mutator protein</keyword>
<evidence type="ECO:0000256" key="23">
    <source>
        <dbReference type="SAM" id="MobiDB-lite"/>
    </source>
</evidence>
<dbReference type="InterPro" id="IPR017961">
    <property type="entry name" value="DNA_pol_Y-fam_little_finger"/>
</dbReference>
<gene>
    <name evidence="26" type="primary">POLK</name>
    <name evidence="26" type="synonym">polk</name>
</gene>
<keyword evidence="9" id="KW-0548">Nucleotidyltransferase</keyword>
<feature type="domain" description="UmuC" evidence="24">
    <location>
        <begin position="123"/>
        <end position="362"/>
    </location>
</feature>
<keyword evidence="14" id="KW-0862">Zinc</keyword>
<dbReference type="Gene3D" id="1.10.150.810">
    <property type="match status" value="1"/>
</dbReference>
<dbReference type="Proteomes" id="UP000694397">
    <property type="component" value="Chromosome 17"/>
</dbReference>
<dbReference type="GO" id="GO:0005634">
    <property type="term" value="C:nucleus"/>
    <property type="evidence" value="ECO:0007669"/>
    <property type="project" value="UniProtKB-SubCell"/>
</dbReference>
<proteinExistence type="inferred from homology"/>
<dbReference type="PANTHER" id="PTHR11076">
    <property type="entry name" value="DNA REPAIR POLYMERASE UMUC / TRANSFERASE FAMILY MEMBER"/>
    <property type="match status" value="1"/>
</dbReference>
<dbReference type="FunFam" id="3.30.1490.100:FF:000005">
    <property type="entry name" value="DNA polymerase kappa"/>
    <property type="match status" value="1"/>
</dbReference>
<dbReference type="InterPro" id="IPR024728">
    <property type="entry name" value="PolY_HhH_motif"/>
</dbReference>
<dbReference type="Pfam" id="PF11798">
    <property type="entry name" value="IMS_HHH"/>
    <property type="match status" value="1"/>
</dbReference>
<evidence type="ECO:0000256" key="5">
    <source>
        <dbReference type="ARBA" id="ARBA00016178"/>
    </source>
</evidence>
<dbReference type="InterPro" id="IPR036775">
    <property type="entry name" value="DNA_pol_Y-fam_lit_finger_sf"/>
</dbReference>
<name>A0A8C9VZP6_SCLFO</name>
<dbReference type="SUPFAM" id="SSF56672">
    <property type="entry name" value="DNA/RNA polymerases"/>
    <property type="match status" value="1"/>
</dbReference>
<dbReference type="Ensembl" id="ENSSFOT00015045469.1">
    <property type="protein sequence ID" value="ENSSFOP00015066839.1"/>
    <property type="gene ID" value="ENSSFOG00015023341.2"/>
</dbReference>
<keyword evidence="8" id="KW-0808">Transferase</keyword>
<dbReference type="PANTHER" id="PTHR11076:SF33">
    <property type="entry name" value="DNA POLYMERASE KAPPA"/>
    <property type="match status" value="1"/>
</dbReference>
<evidence type="ECO:0000256" key="17">
    <source>
        <dbReference type="ARBA" id="ARBA00023125"/>
    </source>
</evidence>
<dbReference type="FunFam" id="3.40.1170.60:FF:000002">
    <property type="entry name" value="Polymerase (DNA directed) kappa"/>
    <property type="match status" value="1"/>
</dbReference>
<dbReference type="PROSITE" id="PS51908">
    <property type="entry name" value="ZF_UBZ4"/>
    <property type="match status" value="1"/>
</dbReference>
<evidence type="ECO:0000259" key="24">
    <source>
        <dbReference type="PROSITE" id="PS50173"/>
    </source>
</evidence>
<dbReference type="GO" id="GO:0003887">
    <property type="term" value="F:DNA-directed DNA polymerase activity"/>
    <property type="evidence" value="ECO:0007669"/>
    <property type="project" value="UniProtKB-KW"/>
</dbReference>
<keyword evidence="19" id="KW-0539">Nucleus</keyword>
<reference evidence="26" key="2">
    <citation type="submission" date="2025-08" db="UniProtKB">
        <authorList>
            <consortium name="Ensembl"/>
        </authorList>
    </citation>
    <scope>IDENTIFICATION</scope>
</reference>
<dbReference type="OrthoDB" id="1747274at2759"/>
<evidence type="ECO:0000256" key="6">
    <source>
        <dbReference type="ARBA" id="ARBA00022457"/>
    </source>
</evidence>
<dbReference type="GO" id="GO:0003684">
    <property type="term" value="F:damaged DNA binding"/>
    <property type="evidence" value="ECO:0007669"/>
    <property type="project" value="InterPro"/>
</dbReference>
<dbReference type="KEGG" id="sfm:108937976"/>
<evidence type="ECO:0000256" key="8">
    <source>
        <dbReference type="ARBA" id="ARBA00022679"/>
    </source>
</evidence>
<dbReference type="Gene3D" id="3.30.160.60">
    <property type="entry name" value="Classic Zinc Finger"/>
    <property type="match status" value="2"/>
</dbReference>
<keyword evidence="17" id="KW-0238">DNA-binding</keyword>
<keyword evidence="11" id="KW-0479">Metal-binding</keyword>
<dbReference type="CTD" id="51426"/>
<dbReference type="SUPFAM" id="SSF100879">
    <property type="entry name" value="Lesion bypass DNA polymerase (Y-family), little finger domain"/>
    <property type="match status" value="1"/>
</dbReference>
<feature type="compositionally biased region" description="Polar residues" evidence="23">
    <location>
        <begin position="842"/>
        <end position="853"/>
    </location>
</feature>
<comment type="subcellular location">
    <subcellularLocation>
        <location evidence="2">Nucleus</location>
    </subcellularLocation>
</comment>
<dbReference type="GO" id="GO:0006260">
    <property type="term" value="P:DNA replication"/>
    <property type="evidence" value="ECO:0007669"/>
    <property type="project" value="UniProtKB-KW"/>
</dbReference>
<dbReference type="AlphaFoldDB" id="A0A8C9VZP6"/>
<comment type="cofactor">
    <cofactor evidence="1">
        <name>Mg(2+)</name>
        <dbReference type="ChEBI" id="CHEBI:18420"/>
    </cofactor>
</comment>
<evidence type="ECO:0000256" key="4">
    <source>
        <dbReference type="ARBA" id="ARBA00012417"/>
    </source>
</evidence>
<dbReference type="EC" id="2.7.7.7" evidence="4"/>
<dbReference type="InterPro" id="IPR006642">
    <property type="entry name" value="Rad18_UBZ4"/>
</dbReference>
<dbReference type="InterPro" id="IPR022880">
    <property type="entry name" value="DNApol_IV"/>
</dbReference>
<evidence type="ECO:0000256" key="22">
    <source>
        <dbReference type="SAM" id="Coils"/>
    </source>
</evidence>
<accession>A0A8C9VZP6</accession>
<evidence type="ECO:0000256" key="1">
    <source>
        <dbReference type="ARBA" id="ARBA00001946"/>
    </source>
</evidence>
<comment type="catalytic activity">
    <reaction evidence="20">
        <text>DNA(n) + a 2'-deoxyribonucleoside 5'-triphosphate = DNA(n+1) + diphosphate</text>
        <dbReference type="Rhea" id="RHEA:22508"/>
        <dbReference type="Rhea" id="RHEA-COMP:17339"/>
        <dbReference type="Rhea" id="RHEA-COMP:17340"/>
        <dbReference type="ChEBI" id="CHEBI:33019"/>
        <dbReference type="ChEBI" id="CHEBI:61560"/>
        <dbReference type="ChEBI" id="CHEBI:173112"/>
        <dbReference type="EC" id="2.7.7.7"/>
    </reaction>
</comment>
<keyword evidence="13 21" id="KW-0863">Zinc-finger</keyword>
<dbReference type="FunFam" id="1.10.150.810:FF:000001">
    <property type="entry name" value="DNA polymerase kappa"/>
    <property type="match status" value="1"/>
</dbReference>
<evidence type="ECO:0000256" key="12">
    <source>
        <dbReference type="ARBA" id="ARBA00022763"/>
    </source>
</evidence>
<dbReference type="GeneTree" id="ENSGT00940000156667"/>
<dbReference type="RefSeq" id="XP_018613747.2">
    <property type="nucleotide sequence ID" value="XM_018758231.2"/>
</dbReference>
<dbReference type="FunFam" id="3.30.70.270:FF:000151">
    <property type="entry name" value="Polymerase (DNA directed) kappa"/>
    <property type="match status" value="1"/>
</dbReference>
<reference evidence="26 27" key="1">
    <citation type="submission" date="2019-04" db="EMBL/GenBank/DDBJ databases">
        <authorList>
            <consortium name="Wellcome Sanger Institute Data Sharing"/>
        </authorList>
    </citation>
    <scope>NUCLEOTIDE SEQUENCE [LARGE SCALE GENOMIC DNA]</scope>
</reference>
<sequence length="890" mass="98608">MFHHINRHDTVAKTRSDQTGAPGDSMEGEDEGDGLFSWMALNDNKAGMEGINREKINKIILEASKGSKFYENELKKEQQVNQRIEKMMLQKAQITEQQFRKAEGQVEKLTADLERGRDLGRVVVHVDMDAFYAAVEMRDCPELKDKPLGVGSWRLLSTSNYHARKFGVRAAMPTFIAKKLCPNLIIVPLNFDKYRATSAEVREIFAEYDPNFLPMSLDEAYLDITDHVMHRQSWPESMRTYYLHSGCSADDDQARQRPEEQPDADLSLDLFEDSPSASPSVSGPAGAVVFGTCAEEAVREMRFRIEQKTMLTASAGIAPNMMLAKVCSDKNKPNGQYRIPAERQAVMDFVKNLPIRKVPGIGKVTEKMLSALGIKTCAELHQKGALLSLLFSETSFHHFLQISLGLGSTHINRDGERKSMSTERTFAEMSSVEEQFRLCRELCGDLANDLQKEGLKGRTVTVKLKNVNFEVKTRALTLSSVVSTEEEIFAAAKDLLKAEIDHMSPQPLKLRLMGVRVSGFVSGDEKKSLQKSIISFFQSGRLESGETSQHSGAEELPLLQLAGFQKDPGVSSLDVCPVKQEVSKQEAGQSEQQSFFQKAHVRRLRLQAEQQESPGPSDQAPAVEHALLNAPRKEYFTCPVCFQKQEGMDLGKFNQHVDECLTSVYTASWEQDVSSCPAQGDYIRTEEGLHHRQLQVTNVDVTEPKIGNGILHTSMGHSSIFAAHTMPGLMSQTSEGCEEKTSRNSSDLHKVHYCDGGHQRTSSSDSKFGGVYSVEPEGPGPGCPALICPICNVQQDTSDLAIFNRHVDICLNQGVLQEIGQEVVSHTPGIPFSAGVKCQGLSRGQTSGTSSDTRGALDSRCKRQRSPPPSAPHKRTKAMGSMHTIDKFFK</sequence>
<dbReference type="GO" id="GO:0042276">
    <property type="term" value="P:error-prone translesion synthesis"/>
    <property type="evidence" value="ECO:0007669"/>
    <property type="project" value="TreeGrafter"/>
</dbReference>
<dbReference type="FunFam" id="3.30.160.60:FF:000807">
    <property type="entry name" value="Polymerase (DNA directed) kappa"/>
    <property type="match status" value="1"/>
</dbReference>
<evidence type="ECO:0000256" key="9">
    <source>
        <dbReference type="ARBA" id="ARBA00022695"/>
    </source>
</evidence>
<evidence type="ECO:0000256" key="10">
    <source>
        <dbReference type="ARBA" id="ARBA00022705"/>
    </source>
</evidence>
<dbReference type="Gene3D" id="1.10.150.20">
    <property type="entry name" value="5' to 3' exonuclease, C-terminal subdomain"/>
    <property type="match status" value="1"/>
</dbReference>
<evidence type="ECO:0000313" key="26">
    <source>
        <dbReference type="Ensembl" id="ENSSFOP00015066839.1"/>
    </source>
</evidence>
<dbReference type="GO" id="GO:0006281">
    <property type="term" value="P:DNA repair"/>
    <property type="evidence" value="ECO:0007669"/>
    <property type="project" value="UniProtKB-KW"/>
</dbReference>
<feature type="region of interest" description="Disordered" evidence="23">
    <location>
        <begin position="1"/>
        <end position="34"/>
    </location>
</feature>
<dbReference type="PROSITE" id="PS50173">
    <property type="entry name" value="UMUC"/>
    <property type="match status" value="1"/>
</dbReference>
<evidence type="ECO:0000259" key="25">
    <source>
        <dbReference type="PROSITE" id="PS51908"/>
    </source>
</evidence>
<keyword evidence="16" id="KW-0239">DNA-directed DNA polymerase</keyword>
<feature type="coiled-coil region" evidence="22">
    <location>
        <begin position="67"/>
        <end position="112"/>
    </location>
</feature>
<evidence type="ECO:0000256" key="13">
    <source>
        <dbReference type="ARBA" id="ARBA00022771"/>
    </source>
</evidence>